<keyword evidence="2" id="KW-1185">Reference proteome</keyword>
<evidence type="ECO:0000313" key="1">
    <source>
        <dbReference type="EMBL" id="QBF75558.1"/>
    </source>
</evidence>
<dbReference type="HOGENOM" id="CLU_2933238_0_0_9"/>
<dbReference type="KEGG" id="csci:HDCHBGLK_02969"/>
<dbReference type="Proteomes" id="UP000289664">
    <property type="component" value="Chromosome"/>
</dbReference>
<name>B0NAV4_CLOS5</name>
<dbReference type="RefSeq" id="WP_004606124.1">
    <property type="nucleotide sequence ID" value="NZ_CP036170.1"/>
</dbReference>
<accession>B0NAV4</accession>
<organism evidence="1 2">
    <name type="scientific">Clostridium scindens (strain ATCC 35704 / DSM 5676 / VPI 13733 / 19)</name>
    <dbReference type="NCBI Taxonomy" id="411468"/>
    <lineage>
        <taxon>Bacteria</taxon>
        <taxon>Bacillati</taxon>
        <taxon>Bacillota</taxon>
        <taxon>Clostridia</taxon>
        <taxon>Lachnospirales</taxon>
        <taxon>Lachnospiraceae</taxon>
    </lineage>
</organism>
<dbReference type="STRING" id="411468.CLOSCI_00573"/>
<gene>
    <name evidence="1" type="ORF">HDCHBGLK_02969</name>
</gene>
<dbReference type="EMBL" id="CP036170">
    <property type="protein sequence ID" value="QBF75558.1"/>
    <property type="molecule type" value="Genomic_DNA"/>
</dbReference>
<dbReference type="AlphaFoldDB" id="B0NAV4"/>
<proteinExistence type="predicted"/>
<evidence type="ECO:0000313" key="2">
    <source>
        <dbReference type="Proteomes" id="UP000289664"/>
    </source>
</evidence>
<dbReference type="GeneID" id="62697157"/>
<protein>
    <submittedName>
        <fullName evidence="1">Uncharacterized protein</fullName>
    </submittedName>
</protein>
<sequence>MIERKVIFEITGDGLTEEEVGRIRQVIRHLNYKRGRRKKPRLRYRYNFNKPKGDLTHEFN</sequence>
<reference evidence="1 2" key="1">
    <citation type="journal article" date="2019" name="Appl. Environ. Microbiol.">
        <title>Clostridium scindens ATCC 35704: integration of nutritional requirements, the complete genome sequence, and global transcriptional responses to bile acids.</title>
        <authorList>
            <person name="Devendran S."/>
            <person name="Shrestha R."/>
            <person name="Alves J.M.P."/>
            <person name="Wolf P.G."/>
            <person name="Ly L."/>
            <person name="Hernandez A.G."/>
            <person name="Mendez-Garcia C."/>
            <person name="Inboden A."/>
            <person name="Wiley J."/>
            <person name="Paul O."/>
            <person name="Allen A."/>
            <person name="Springer E."/>
            <person name="Wright C.L."/>
            <person name="Fields C.J."/>
            <person name="Daniel S.L."/>
            <person name="Ridlon J.M."/>
        </authorList>
    </citation>
    <scope>NUCLEOTIDE SEQUENCE [LARGE SCALE GENOMIC DNA]</scope>
    <source>
        <strain evidence="1 2">ATCC 35704</strain>
    </source>
</reference>